<dbReference type="RefSeq" id="XP_052128746.1">
    <property type="nucleotide sequence ID" value="XM_052272786.1"/>
</dbReference>
<feature type="compositionally biased region" description="Basic and acidic residues" evidence="1">
    <location>
        <begin position="29"/>
        <end position="39"/>
    </location>
</feature>
<feature type="region of interest" description="Disordered" evidence="1">
    <location>
        <begin position="263"/>
        <end position="297"/>
    </location>
</feature>
<evidence type="ECO:0000256" key="1">
    <source>
        <dbReference type="SAM" id="MobiDB-lite"/>
    </source>
</evidence>
<dbReference type="AlphaFoldDB" id="A0A9C6X3Z7"/>
<protein>
    <submittedName>
        <fullName evidence="3">Uncharacterized protein LOC113206636 isoform X2</fullName>
    </submittedName>
</protein>
<evidence type="ECO:0000313" key="2">
    <source>
        <dbReference type="Proteomes" id="UP000504606"/>
    </source>
</evidence>
<name>A0A9C6X3Z7_FRAOC</name>
<evidence type="ECO:0000313" key="3">
    <source>
        <dbReference type="RefSeq" id="XP_052128746.1"/>
    </source>
</evidence>
<feature type="region of interest" description="Disordered" evidence="1">
    <location>
        <begin position="29"/>
        <end position="48"/>
    </location>
</feature>
<reference evidence="3" key="1">
    <citation type="submission" date="2025-08" db="UniProtKB">
        <authorList>
            <consortium name="RefSeq"/>
        </authorList>
    </citation>
    <scope>IDENTIFICATION</scope>
    <source>
        <tissue evidence="3">Whole organism</tissue>
    </source>
</reference>
<gene>
    <name evidence="3" type="primary">LOC113206636</name>
</gene>
<dbReference type="Proteomes" id="UP000504606">
    <property type="component" value="Unplaced"/>
</dbReference>
<accession>A0A9C6X3Z7</accession>
<dbReference type="GeneID" id="113206636"/>
<sequence>MSAKTSTVSQSSRLMALLKTLYQAPEKILPESHENKEENNNISGELPNINNYETDCLSQYEENSSGTFNECDGSQQNVEDADKSLIEKDIDFQFYGPGAVFDKYMLEEYIEKDGKLYKTSSLEFKEETVAEERTDTCPFDKYISDSKFEGHKFMLEEYIERNGNCYKTSSLEVKEETVAEEKTDTTCPFEKYISDPKFEDNKYMPEEYIERDGNFYKTSSLKVKEETVDGEKTDTCSFDKYISDPEIEGNTIFTNFLAEECPEEEEEISEASSSEVDEVDEDEVGEVDEDEVDEDEVETDNYLYSDNSLQYGTGNILYDWSQIIKSDEDRNQIYDRWMTDVETWERNRLLWLDEMSQSEGFDSSDYKDRTFLSKVENFPASSNSTLGAESSNTVNMIPVSALQVEKLKPENVKSTDISSVELVNQLDSPEKLDKWYKSQRLRHHKLLHEMGLPNWYEEILQDLSNEDVEVLSVSSTGADCQKYDDDCEEALSAEKAQPSCLSVSCDVVLVYQFTDRHLWRKYHGCWKRSKPEI</sequence>
<organism evidence="2 3">
    <name type="scientific">Frankliniella occidentalis</name>
    <name type="common">Western flower thrips</name>
    <name type="synonym">Euthrips occidentalis</name>
    <dbReference type="NCBI Taxonomy" id="133901"/>
    <lineage>
        <taxon>Eukaryota</taxon>
        <taxon>Metazoa</taxon>
        <taxon>Ecdysozoa</taxon>
        <taxon>Arthropoda</taxon>
        <taxon>Hexapoda</taxon>
        <taxon>Insecta</taxon>
        <taxon>Pterygota</taxon>
        <taxon>Neoptera</taxon>
        <taxon>Paraneoptera</taxon>
        <taxon>Thysanoptera</taxon>
        <taxon>Terebrantia</taxon>
        <taxon>Thripoidea</taxon>
        <taxon>Thripidae</taxon>
        <taxon>Frankliniella</taxon>
    </lineage>
</organism>
<proteinExistence type="predicted"/>
<keyword evidence="2" id="KW-1185">Reference proteome</keyword>